<gene>
    <name evidence="1" type="ORF">FIBSPDRAFT_107382</name>
</gene>
<protein>
    <submittedName>
        <fullName evidence="1">Uncharacterized protein</fullName>
    </submittedName>
</protein>
<sequence length="103" mass="11345">MLNARVSDPNLAATLQASQHAGPRRTIRLAPSAVILQVRRVLKPSLQLSQSTVKSLCLALYISVATHKHQMCQGACAAFCSFSFSFSEELAVRRVDLARFRCK</sequence>
<evidence type="ECO:0000313" key="2">
    <source>
        <dbReference type="Proteomes" id="UP000076532"/>
    </source>
</evidence>
<proteinExistence type="predicted"/>
<accession>A0A166D6N5</accession>
<reference evidence="1 2" key="1">
    <citation type="journal article" date="2016" name="Mol. Biol. Evol.">
        <title>Comparative Genomics of Early-Diverging Mushroom-Forming Fungi Provides Insights into the Origins of Lignocellulose Decay Capabilities.</title>
        <authorList>
            <person name="Nagy L.G."/>
            <person name="Riley R."/>
            <person name="Tritt A."/>
            <person name="Adam C."/>
            <person name="Daum C."/>
            <person name="Floudas D."/>
            <person name="Sun H."/>
            <person name="Yadav J.S."/>
            <person name="Pangilinan J."/>
            <person name="Larsson K.H."/>
            <person name="Matsuura K."/>
            <person name="Barry K."/>
            <person name="Labutti K."/>
            <person name="Kuo R."/>
            <person name="Ohm R.A."/>
            <person name="Bhattacharya S.S."/>
            <person name="Shirouzu T."/>
            <person name="Yoshinaga Y."/>
            <person name="Martin F.M."/>
            <person name="Grigoriev I.V."/>
            <person name="Hibbett D.S."/>
        </authorList>
    </citation>
    <scope>NUCLEOTIDE SEQUENCE [LARGE SCALE GENOMIC DNA]</scope>
    <source>
        <strain evidence="1 2">CBS 109695</strain>
    </source>
</reference>
<evidence type="ECO:0000313" key="1">
    <source>
        <dbReference type="EMBL" id="KZP14375.1"/>
    </source>
</evidence>
<name>A0A166D6N5_9AGAM</name>
<keyword evidence="2" id="KW-1185">Reference proteome</keyword>
<dbReference type="AlphaFoldDB" id="A0A166D6N5"/>
<organism evidence="1 2">
    <name type="scientific">Athelia psychrophila</name>
    <dbReference type="NCBI Taxonomy" id="1759441"/>
    <lineage>
        <taxon>Eukaryota</taxon>
        <taxon>Fungi</taxon>
        <taxon>Dikarya</taxon>
        <taxon>Basidiomycota</taxon>
        <taxon>Agaricomycotina</taxon>
        <taxon>Agaricomycetes</taxon>
        <taxon>Agaricomycetidae</taxon>
        <taxon>Atheliales</taxon>
        <taxon>Atheliaceae</taxon>
        <taxon>Athelia</taxon>
    </lineage>
</organism>
<dbReference type="Proteomes" id="UP000076532">
    <property type="component" value="Unassembled WGS sequence"/>
</dbReference>
<dbReference type="EMBL" id="KV417618">
    <property type="protein sequence ID" value="KZP14375.1"/>
    <property type="molecule type" value="Genomic_DNA"/>
</dbReference>